<protein>
    <recommendedName>
        <fullName evidence="4">ABC-2 type transport system permease protein</fullName>
    </recommendedName>
</protein>
<gene>
    <name evidence="2" type="ORF">Aiant_48080</name>
</gene>
<keyword evidence="1" id="KW-1133">Transmembrane helix</keyword>
<sequence>MTLLPTAVTGTLRYETRLVMRRRGLWLSLIPLTMLMLLLVLVSQKVAGLADPVARIGTTALVLSIFGTPGVAVTLTDRFAVMRRQGIADLLDATPAGSGTRMLGTLAGPLAVVLAPAALMLILLGVWWSITAATPAPLLAAAAAVLTVILPGALALTSLAALLGLLLPAVVARVIVVVTWFWATVLTPSLVPVPTITGSLLSPAGGYPAAGWLHADPVWAHRFHDGPLSPAVTGPAILANLALVLLLAAAFFTIARLVAGRRP</sequence>
<dbReference type="RefSeq" id="WP_189329073.1">
    <property type="nucleotide sequence ID" value="NZ_AP023356.1"/>
</dbReference>
<dbReference type="EMBL" id="AP023356">
    <property type="protein sequence ID" value="BCJ44151.1"/>
    <property type="molecule type" value="Genomic_DNA"/>
</dbReference>
<feature type="transmembrane region" description="Helical" evidence="1">
    <location>
        <begin position="54"/>
        <end position="75"/>
    </location>
</feature>
<feature type="transmembrane region" description="Helical" evidence="1">
    <location>
        <begin position="136"/>
        <end position="156"/>
    </location>
</feature>
<keyword evidence="3" id="KW-1185">Reference proteome</keyword>
<feature type="transmembrane region" description="Helical" evidence="1">
    <location>
        <begin position="110"/>
        <end position="130"/>
    </location>
</feature>
<evidence type="ECO:0000313" key="3">
    <source>
        <dbReference type="Proteomes" id="UP000676967"/>
    </source>
</evidence>
<evidence type="ECO:0008006" key="4">
    <source>
        <dbReference type="Google" id="ProtNLM"/>
    </source>
</evidence>
<keyword evidence="1" id="KW-0472">Membrane</keyword>
<dbReference type="Proteomes" id="UP000676967">
    <property type="component" value="Chromosome"/>
</dbReference>
<feature type="transmembrane region" description="Helical" evidence="1">
    <location>
        <begin position="24"/>
        <end position="42"/>
    </location>
</feature>
<evidence type="ECO:0000313" key="2">
    <source>
        <dbReference type="EMBL" id="BCJ44151.1"/>
    </source>
</evidence>
<name>A0ABM7LXU2_9ACTN</name>
<organism evidence="2 3">
    <name type="scientific">Actinoplanes ianthinogenes</name>
    <dbReference type="NCBI Taxonomy" id="122358"/>
    <lineage>
        <taxon>Bacteria</taxon>
        <taxon>Bacillati</taxon>
        <taxon>Actinomycetota</taxon>
        <taxon>Actinomycetes</taxon>
        <taxon>Micromonosporales</taxon>
        <taxon>Micromonosporaceae</taxon>
        <taxon>Actinoplanes</taxon>
    </lineage>
</organism>
<reference evidence="2 3" key="1">
    <citation type="submission" date="2020-08" db="EMBL/GenBank/DDBJ databases">
        <title>Whole genome shotgun sequence of Actinoplanes ianthinogenes NBRC 13996.</title>
        <authorList>
            <person name="Komaki H."/>
            <person name="Tamura T."/>
        </authorList>
    </citation>
    <scope>NUCLEOTIDE SEQUENCE [LARGE SCALE GENOMIC DNA]</scope>
    <source>
        <strain evidence="2 3">NBRC 13996</strain>
    </source>
</reference>
<feature type="transmembrane region" description="Helical" evidence="1">
    <location>
        <begin position="237"/>
        <end position="259"/>
    </location>
</feature>
<accession>A0ABM7LXU2</accession>
<evidence type="ECO:0000256" key="1">
    <source>
        <dbReference type="SAM" id="Phobius"/>
    </source>
</evidence>
<keyword evidence="1" id="KW-0812">Transmembrane</keyword>
<proteinExistence type="predicted"/>